<organism evidence="10 11">
    <name type="scientific">Candidatus Cytomitobacter indipagum</name>
    <dbReference type="NCBI Taxonomy" id="2601575"/>
    <lineage>
        <taxon>Bacteria</taxon>
        <taxon>Pseudomonadati</taxon>
        <taxon>Pseudomonadota</taxon>
        <taxon>Alphaproteobacteria</taxon>
        <taxon>Holosporales</taxon>
        <taxon>Holosporaceae</taxon>
        <taxon>Candidatus Cytomitobacter</taxon>
    </lineage>
</organism>
<evidence type="ECO:0000256" key="8">
    <source>
        <dbReference type="SAM" id="Phobius"/>
    </source>
</evidence>
<evidence type="ECO:0000256" key="6">
    <source>
        <dbReference type="ARBA" id="ARBA00025923"/>
    </source>
</evidence>
<dbReference type="Gene3D" id="3.30.980.40">
    <property type="match status" value="1"/>
</dbReference>
<dbReference type="Gene3D" id="3.40.50.300">
    <property type="entry name" value="P-loop containing nucleotide triphosphate hydrolases"/>
    <property type="match status" value="1"/>
</dbReference>
<comment type="function">
    <text evidence="5">Essential cell division protein that coordinates cell division and chromosome segregation. The N-terminus is involved in assembly of the cell-division machinery. The C-terminus functions as a DNA motor that moves dsDNA in an ATP-dependent manner towards the dif recombination site, which is located within the replication terminus region. Translocation stops specifically at Xer-dif sites, where FtsK interacts with the Xer recombinase, allowing activation of chromosome unlinking by recombination. FtsK orienting polar sequences (KOPS) guide the direction of DNA translocation. FtsK can remove proteins from DNA as it translocates, but translocation stops specifically at XerCD-dif site, thereby preventing removal of XerC and XerD from dif.</text>
</comment>
<keyword evidence="8" id="KW-1133">Transmembrane helix</keyword>
<comment type="similarity">
    <text evidence="1">Belongs to the FtsK/SpoIIIE/SftA family.</text>
</comment>
<dbReference type="InterPro" id="IPR041027">
    <property type="entry name" value="FtsK_alpha"/>
</dbReference>
<keyword evidence="3 7" id="KW-0067">ATP-binding</keyword>
<evidence type="ECO:0000313" key="10">
    <source>
        <dbReference type="EMBL" id="QEK38169.1"/>
    </source>
</evidence>
<dbReference type="Pfam" id="PF09397">
    <property type="entry name" value="FtsK_gamma"/>
    <property type="match status" value="1"/>
</dbReference>
<dbReference type="Pfam" id="PF17854">
    <property type="entry name" value="FtsK_alpha"/>
    <property type="match status" value="1"/>
</dbReference>
<feature type="domain" description="FtsK" evidence="9">
    <location>
        <begin position="256"/>
        <end position="454"/>
    </location>
</feature>
<evidence type="ECO:0000256" key="7">
    <source>
        <dbReference type="PROSITE-ProRule" id="PRU00289"/>
    </source>
</evidence>
<dbReference type="InterPro" id="IPR002543">
    <property type="entry name" value="FtsK_dom"/>
</dbReference>
<feature type="transmembrane region" description="Helical" evidence="8">
    <location>
        <begin position="28"/>
        <end position="49"/>
    </location>
</feature>
<dbReference type="SUPFAM" id="SSF46785">
    <property type="entry name" value="Winged helix' DNA-binding domain"/>
    <property type="match status" value="1"/>
</dbReference>
<dbReference type="SMART" id="SM00843">
    <property type="entry name" value="Ftsk_gamma"/>
    <property type="match status" value="1"/>
</dbReference>
<dbReference type="SUPFAM" id="SSF52540">
    <property type="entry name" value="P-loop containing nucleoside triphosphate hydrolases"/>
    <property type="match status" value="1"/>
</dbReference>
<dbReference type="InterPro" id="IPR027417">
    <property type="entry name" value="P-loop_NTPase"/>
</dbReference>
<dbReference type="Pfam" id="PF01580">
    <property type="entry name" value="FtsK_SpoIIIE"/>
    <property type="match status" value="1"/>
</dbReference>
<dbReference type="GO" id="GO:0003677">
    <property type="term" value="F:DNA binding"/>
    <property type="evidence" value="ECO:0007669"/>
    <property type="project" value="UniProtKB-KW"/>
</dbReference>
<gene>
    <name evidence="10" type="ORF">FZC35_02160</name>
</gene>
<dbReference type="GO" id="GO:0005524">
    <property type="term" value="F:ATP binding"/>
    <property type="evidence" value="ECO:0007669"/>
    <property type="project" value="UniProtKB-UniRule"/>
</dbReference>
<evidence type="ECO:0000313" key="11">
    <source>
        <dbReference type="Proteomes" id="UP000325155"/>
    </source>
</evidence>
<evidence type="ECO:0000256" key="4">
    <source>
        <dbReference type="ARBA" id="ARBA00023125"/>
    </source>
</evidence>
<dbReference type="Gene3D" id="1.10.10.10">
    <property type="entry name" value="Winged helix-like DNA-binding domain superfamily/Winged helix DNA-binding domain"/>
    <property type="match status" value="1"/>
</dbReference>
<name>A0A5C0UEI0_9PROT</name>
<dbReference type="AlphaFoldDB" id="A0A5C0UEI0"/>
<dbReference type="OrthoDB" id="9807790at2"/>
<dbReference type="KEGG" id="cip:FZC35_02160"/>
<dbReference type="PROSITE" id="PS50901">
    <property type="entry name" value="FTSK"/>
    <property type="match status" value="1"/>
</dbReference>
<evidence type="ECO:0000256" key="1">
    <source>
        <dbReference type="ARBA" id="ARBA00006474"/>
    </source>
</evidence>
<feature type="binding site" evidence="7">
    <location>
        <begin position="273"/>
        <end position="280"/>
    </location>
    <ligand>
        <name>ATP</name>
        <dbReference type="ChEBI" id="CHEBI:30616"/>
    </ligand>
</feature>
<dbReference type="InterPro" id="IPR018541">
    <property type="entry name" value="Ftsk_gamma"/>
</dbReference>
<dbReference type="CDD" id="cd01127">
    <property type="entry name" value="TrwB_TraG_TraD_VirD4"/>
    <property type="match status" value="1"/>
</dbReference>
<keyword evidence="4" id="KW-0238">DNA-binding</keyword>
<dbReference type="InterPro" id="IPR036390">
    <property type="entry name" value="WH_DNA-bd_sf"/>
</dbReference>
<dbReference type="InterPro" id="IPR050206">
    <property type="entry name" value="FtsK/SpoIIIE/SftA"/>
</dbReference>
<evidence type="ECO:0000259" key="9">
    <source>
        <dbReference type="PROSITE" id="PS50901"/>
    </source>
</evidence>
<evidence type="ECO:0000256" key="2">
    <source>
        <dbReference type="ARBA" id="ARBA00022741"/>
    </source>
</evidence>
<dbReference type="PANTHER" id="PTHR22683">
    <property type="entry name" value="SPORULATION PROTEIN RELATED"/>
    <property type="match status" value="1"/>
</dbReference>
<keyword evidence="2 7" id="KW-0547">Nucleotide-binding</keyword>
<keyword evidence="8" id="KW-0472">Membrane</keyword>
<keyword evidence="8" id="KW-0812">Transmembrane</keyword>
<protein>
    <submittedName>
        <fullName evidence="10">DNA translocase FtsK</fullName>
    </submittedName>
</protein>
<accession>A0A5C0UEI0</accession>
<sequence>MFSKLITSITLFAYSLYLLNLPWNSQSYMIWIVDFLGINMLIIPFVLFLRLHIIPSIFIFSYFMKYLNFNVGMFGIINAEIIPSYIYWVVIAFYSSYYLYVKFKNKEKIVQKPKRIKRKTEKTINSFIMPKVSFLSLPKSKKSESISRESLEQVLNEYKVEGELLNQHNGPVVTLFEFKPAPGIKASKIVNLSNDIARSTESLSARISTIPGKNLLGIELPNRIRNLIGLRNVLDSSVFQNHSCNLPLALGCDITGKPIVVDLAQMPHLLVSGTTGSGKSVAMHSMILSLLYAKDPDDCKFILVDPKQLELSVYNGIPHLLTPVVTDPQEAVKVLKWAVQEMERRYRLLSEVEVRNISGFNEKIIKESFKAKSEKKYEKMPYLVVIVDEMADLMMTAGKEIEVSIQRLSQMARAAGIHIIMATQRPSVDVITGTIKSNFPVRITFQLASKIDSRTIMGENSGAEQLLGKGDMLYISPGYPARRIQAPFVSDEEVHMIADFLRDQREPSYIELEVKDQNIDENASDDPMYTQAVQIVLRDQRVSISYIQRQLQIGYNRSARIVESMEEQGIVSKPDRSGKREILV</sequence>
<dbReference type="InterPro" id="IPR036388">
    <property type="entry name" value="WH-like_DNA-bd_sf"/>
</dbReference>
<keyword evidence="11" id="KW-1185">Reference proteome</keyword>
<evidence type="ECO:0000256" key="3">
    <source>
        <dbReference type="ARBA" id="ARBA00022840"/>
    </source>
</evidence>
<dbReference type="RefSeq" id="WP_148981016.1">
    <property type="nucleotide sequence ID" value="NZ_CP043315.1"/>
</dbReference>
<reference evidence="10 11" key="1">
    <citation type="submission" date="2019-08" db="EMBL/GenBank/DDBJ databases">
        <title>Highly reduced genomes of protist endosymbionts show evolutionary convergence.</title>
        <authorList>
            <person name="George E."/>
            <person name="Husnik F."/>
            <person name="Tashyreva D."/>
            <person name="Prokopchuk G."/>
            <person name="Horak A."/>
            <person name="Kwong W.K."/>
            <person name="Lukes J."/>
            <person name="Keeling P.J."/>
        </authorList>
    </citation>
    <scope>NUCLEOTIDE SEQUENCE [LARGE SCALE GENOMIC DNA]</scope>
    <source>
        <strain evidence="10">1605</strain>
    </source>
</reference>
<dbReference type="InterPro" id="IPR003593">
    <property type="entry name" value="AAA+_ATPase"/>
</dbReference>
<dbReference type="Proteomes" id="UP000325155">
    <property type="component" value="Chromosome"/>
</dbReference>
<dbReference type="EMBL" id="CP043315">
    <property type="protein sequence ID" value="QEK38169.1"/>
    <property type="molecule type" value="Genomic_DNA"/>
</dbReference>
<comment type="subunit">
    <text evidence="6">Homohexamer. Forms a ring that surrounds DNA.</text>
</comment>
<dbReference type="SMART" id="SM00382">
    <property type="entry name" value="AAA"/>
    <property type="match status" value="1"/>
</dbReference>
<dbReference type="PANTHER" id="PTHR22683:SF41">
    <property type="entry name" value="DNA TRANSLOCASE FTSK"/>
    <property type="match status" value="1"/>
</dbReference>
<proteinExistence type="inferred from homology"/>
<evidence type="ECO:0000256" key="5">
    <source>
        <dbReference type="ARBA" id="ARBA00024784"/>
    </source>
</evidence>